<dbReference type="InterPro" id="IPR027843">
    <property type="entry name" value="DUF4440"/>
</dbReference>
<protein>
    <recommendedName>
        <fullName evidence="1">DUF4440 domain-containing protein</fullName>
    </recommendedName>
</protein>
<dbReference type="Proteomes" id="UP000220034">
    <property type="component" value="Unassembled WGS sequence"/>
</dbReference>
<feature type="domain" description="DUF4440" evidence="1">
    <location>
        <begin position="12"/>
        <end position="118"/>
    </location>
</feature>
<dbReference type="SUPFAM" id="SSF54427">
    <property type="entry name" value="NTF2-like"/>
    <property type="match status" value="1"/>
</dbReference>
<dbReference type="RefSeq" id="WP_097928231.1">
    <property type="nucleotide sequence ID" value="NZ_OCTN01000001.1"/>
</dbReference>
<dbReference type="EMBL" id="OCTN01000001">
    <property type="protein sequence ID" value="SOH92665.1"/>
    <property type="molecule type" value="Genomic_DNA"/>
</dbReference>
<dbReference type="Pfam" id="PF14534">
    <property type="entry name" value="DUF4440"/>
    <property type="match status" value="1"/>
</dbReference>
<evidence type="ECO:0000259" key="1">
    <source>
        <dbReference type="Pfam" id="PF14534"/>
    </source>
</evidence>
<gene>
    <name evidence="2" type="ORF">SAMN06273572_101513</name>
</gene>
<dbReference type="NCBIfam" id="TIGR02246">
    <property type="entry name" value="SgcJ/EcaC family oxidoreductase"/>
    <property type="match status" value="1"/>
</dbReference>
<dbReference type="Gene3D" id="3.10.450.50">
    <property type="match status" value="1"/>
</dbReference>
<dbReference type="InterPro" id="IPR011944">
    <property type="entry name" value="Steroid_delta5-4_isomerase"/>
</dbReference>
<accession>A0A2C9CNA4</accession>
<dbReference type="AlphaFoldDB" id="A0A2C9CNA4"/>
<dbReference type="OrthoDB" id="122531at2"/>
<keyword evidence="3" id="KW-1185">Reference proteome</keyword>
<sequence>MRVNAPGELPHAFAAAWMARDAAALAALFVPDADFVNVVGIWWQDRGAIEAAHYYGLTTFFRDSVLSVGRVKLRMLGADHAVVHARMRLRGQYAPDGGIAADRQNMLTFVCTRDALGWQAVAVQNTDIVAGAETLVVEGAGLRPQDYRDTT</sequence>
<proteinExistence type="predicted"/>
<evidence type="ECO:0000313" key="2">
    <source>
        <dbReference type="EMBL" id="SOH92665.1"/>
    </source>
</evidence>
<dbReference type="InterPro" id="IPR032710">
    <property type="entry name" value="NTF2-like_dom_sf"/>
</dbReference>
<name>A0A2C9CNA4_9RHOB</name>
<organism evidence="2 3">
    <name type="scientific">Pontivivens marinum</name>
    <dbReference type="NCBI Taxonomy" id="1690039"/>
    <lineage>
        <taxon>Bacteria</taxon>
        <taxon>Pseudomonadati</taxon>
        <taxon>Pseudomonadota</taxon>
        <taxon>Alphaproteobacteria</taxon>
        <taxon>Rhodobacterales</taxon>
        <taxon>Paracoccaceae</taxon>
        <taxon>Pontivivens</taxon>
    </lineage>
</organism>
<reference evidence="3" key="1">
    <citation type="submission" date="2017-09" db="EMBL/GenBank/DDBJ databases">
        <authorList>
            <person name="Varghese N."/>
            <person name="Submissions S."/>
        </authorList>
    </citation>
    <scope>NUCLEOTIDE SEQUENCE [LARGE SCALE GENOMIC DNA]</scope>
    <source>
        <strain evidence="3">C7</strain>
    </source>
</reference>
<evidence type="ECO:0000313" key="3">
    <source>
        <dbReference type="Proteomes" id="UP000220034"/>
    </source>
</evidence>